<comment type="caution">
    <text evidence="3">The sequence shown here is derived from an EMBL/GenBank/DDBJ whole genome shotgun (WGS) entry which is preliminary data.</text>
</comment>
<dbReference type="SMART" id="SM00225">
    <property type="entry name" value="BTB"/>
    <property type="match status" value="1"/>
</dbReference>
<dbReference type="OrthoDB" id="6359816at2759"/>
<proteinExistence type="predicted"/>
<dbReference type="InterPro" id="IPR011333">
    <property type="entry name" value="SKP1/BTB/POZ_sf"/>
</dbReference>
<dbReference type="AlphaFoldDB" id="A0A9D4SST2"/>
<dbReference type="PROSITE" id="PS50144">
    <property type="entry name" value="MATH"/>
    <property type="match status" value="1"/>
</dbReference>
<dbReference type="SUPFAM" id="SSF54695">
    <property type="entry name" value="POZ domain"/>
    <property type="match status" value="1"/>
</dbReference>
<dbReference type="InterPro" id="IPR000210">
    <property type="entry name" value="BTB/POZ_dom"/>
</dbReference>
<dbReference type="Gene3D" id="1.25.40.420">
    <property type="match status" value="1"/>
</dbReference>
<reference evidence="3" key="1">
    <citation type="journal article" date="2020" name="Cell">
        <title>Large-Scale Comparative Analyses of Tick Genomes Elucidate Their Genetic Diversity and Vector Capacities.</title>
        <authorList>
            <consortium name="Tick Genome and Microbiome Consortium (TIGMIC)"/>
            <person name="Jia N."/>
            <person name="Wang J."/>
            <person name="Shi W."/>
            <person name="Du L."/>
            <person name="Sun Y."/>
            <person name="Zhan W."/>
            <person name="Jiang J.F."/>
            <person name="Wang Q."/>
            <person name="Zhang B."/>
            <person name="Ji P."/>
            <person name="Bell-Sakyi L."/>
            <person name="Cui X.M."/>
            <person name="Yuan T.T."/>
            <person name="Jiang B.G."/>
            <person name="Yang W.F."/>
            <person name="Lam T.T."/>
            <person name="Chang Q.C."/>
            <person name="Ding S.J."/>
            <person name="Wang X.J."/>
            <person name="Zhu J.G."/>
            <person name="Ruan X.D."/>
            <person name="Zhao L."/>
            <person name="Wei J.T."/>
            <person name="Ye R.Z."/>
            <person name="Que T.C."/>
            <person name="Du C.H."/>
            <person name="Zhou Y.H."/>
            <person name="Cheng J.X."/>
            <person name="Dai P.F."/>
            <person name="Guo W.B."/>
            <person name="Han X.H."/>
            <person name="Huang E.J."/>
            <person name="Li L.F."/>
            <person name="Wei W."/>
            <person name="Gao Y.C."/>
            <person name="Liu J.Z."/>
            <person name="Shao H.Z."/>
            <person name="Wang X."/>
            <person name="Wang C.C."/>
            <person name="Yang T.C."/>
            <person name="Huo Q.B."/>
            <person name="Li W."/>
            <person name="Chen H.Y."/>
            <person name="Chen S.E."/>
            <person name="Zhou L.G."/>
            <person name="Ni X.B."/>
            <person name="Tian J.H."/>
            <person name="Sheng Y."/>
            <person name="Liu T."/>
            <person name="Pan Y.S."/>
            <person name="Xia L.Y."/>
            <person name="Li J."/>
            <person name="Zhao F."/>
            <person name="Cao W.C."/>
        </authorList>
    </citation>
    <scope>NUCLEOTIDE SEQUENCE</scope>
    <source>
        <strain evidence="3">Rsan-2018</strain>
    </source>
</reference>
<dbReference type="Gene3D" id="2.60.210.10">
    <property type="entry name" value="Apoptosis, Tumor Necrosis Factor Receptor Associated Protein 2, Chain A"/>
    <property type="match status" value="1"/>
</dbReference>
<accession>A0A9D4SST2</accession>
<reference evidence="3" key="2">
    <citation type="submission" date="2021-09" db="EMBL/GenBank/DDBJ databases">
        <authorList>
            <person name="Jia N."/>
            <person name="Wang J."/>
            <person name="Shi W."/>
            <person name="Du L."/>
            <person name="Sun Y."/>
            <person name="Zhan W."/>
            <person name="Jiang J."/>
            <person name="Wang Q."/>
            <person name="Zhang B."/>
            <person name="Ji P."/>
            <person name="Sakyi L.B."/>
            <person name="Cui X."/>
            <person name="Yuan T."/>
            <person name="Jiang B."/>
            <person name="Yang W."/>
            <person name="Lam T.T.-Y."/>
            <person name="Chang Q."/>
            <person name="Ding S."/>
            <person name="Wang X."/>
            <person name="Zhu J."/>
            <person name="Ruan X."/>
            <person name="Zhao L."/>
            <person name="Wei J."/>
            <person name="Que T."/>
            <person name="Du C."/>
            <person name="Cheng J."/>
            <person name="Dai P."/>
            <person name="Han X."/>
            <person name="Huang E."/>
            <person name="Gao Y."/>
            <person name="Liu J."/>
            <person name="Shao H."/>
            <person name="Ye R."/>
            <person name="Li L."/>
            <person name="Wei W."/>
            <person name="Wang X."/>
            <person name="Wang C."/>
            <person name="Huo Q."/>
            <person name="Li W."/>
            <person name="Guo W."/>
            <person name="Chen H."/>
            <person name="Chen S."/>
            <person name="Zhou L."/>
            <person name="Zhou L."/>
            <person name="Ni X."/>
            <person name="Tian J."/>
            <person name="Zhou Y."/>
            <person name="Sheng Y."/>
            <person name="Liu T."/>
            <person name="Pan Y."/>
            <person name="Xia L."/>
            <person name="Li J."/>
            <person name="Zhao F."/>
            <person name="Cao W."/>
        </authorList>
    </citation>
    <scope>NUCLEOTIDE SEQUENCE</scope>
    <source>
        <strain evidence="3">Rsan-2018</strain>
        <tissue evidence="3">Larvae</tissue>
    </source>
</reference>
<protein>
    <recommendedName>
        <fullName evidence="5">Speckle-type POZ protein</fullName>
    </recommendedName>
</protein>
<dbReference type="PROSITE" id="PS50097">
    <property type="entry name" value="BTB"/>
    <property type="match status" value="1"/>
</dbReference>
<sequence>MDVGDDTDVPVKLQSFERVVDDRVEECSCTTSQNVVTLSYLWTISNFSLCQQRTGQALVSSAFSGGNNKPVTWRLKLFPRGSDEDYEHFVSIFLVSCNTRRVSAKARFSIIDANGEEAVRKRTETLIFLSKGDSWGLGKFVGRRVLKQNSSNLLPNDTLTLKCEVVALESSTTSAPRRSSQMASPAQQECRLSDDLAWLLESGSNADVTLMVGSKTFHAHKNILAAMSPVFRDMFEHMTTEDDNVVIDDVEPDVFANLLQFVYTEGVPEPMEKPDCLLRAADRYKLDRLKATCELTLISRLSAETAADTLILSHQHDADTLRCRALDFVCSHMDEVVETPGWATICKSHIELLEQLLMTLINERGEPSLKRSRSS</sequence>
<evidence type="ECO:0000259" key="1">
    <source>
        <dbReference type="PROSITE" id="PS50097"/>
    </source>
</evidence>
<dbReference type="FunFam" id="3.30.710.10:FF:000159">
    <property type="entry name" value="Speckle-type POZ protein B"/>
    <property type="match status" value="1"/>
</dbReference>
<dbReference type="Proteomes" id="UP000821837">
    <property type="component" value="Chromosome 6"/>
</dbReference>
<evidence type="ECO:0000313" key="4">
    <source>
        <dbReference type="Proteomes" id="UP000821837"/>
    </source>
</evidence>
<dbReference type="EMBL" id="JABSTV010001252">
    <property type="protein sequence ID" value="KAH7947205.1"/>
    <property type="molecule type" value="Genomic_DNA"/>
</dbReference>
<keyword evidence="4" id="KW-1185">Reference proteome</keyword>
<feature type="domain" description="MATH" evidence="2">
    <location>
        <begin position="37"/>
        <end position="165"/>
    </location>
</feature>
<dbReference type="Gene3D" id="3.30.710.10">
    <property type="entry name" value="Potassium Channel Kv1.1, Chain A"/>
    <property type="match status" value="1"/>
</dbReference>
<evidence type="ECO:0008006" key="5">
    <source>
        <dbReference type="Google" id="ProtNLM"/>
    </source>
</evidence>
<evidence type="ECO:0000259" key="2">
    <source>
        <dbReference type="PROSITE" id="PS50144"/>
    </source>
</evidence>
<organism evidence="3 4">
    <name type="scientific">Rhipicephalus sanguineus</name>
    <name type="common">Brown dog tick</name>
    <name type="synonym">Ixodes sanguineus</name>
    <dbReference type="NCBI Taxonomy" id="34632"/>
    <lineage>
        <taxon>Eukaryota</taxon>
        <taxon>Metazoa</taxon>
        <taxon>Ecdysozoa</taxon>
        <taxon>Arthropoda</taxon>
        <taxon>Chelicerata</taxon>
        <taxon>Arachnida</taxon>
        <taxon>Acari</taxon>
        <taxon>Parasitiformes</taxon>
        <taxon>Ixodida</taxon>
        <taxon>Ixodoidea</taxon>
        <taxon>Ixodidae</taxon>
        <taxon>Rhipicephalinae</taxon>
        <taxon>Rhipicephalus</taxon>
        <taxon>Rhipicephalus</taxon>
    </lineage>
</organism>
<dbReference type="VEuPathDB" id="VectorBase:RSAN_057141"/>
<dbReference type="Pfam" id="PF22486">
    <property type="entry name" value="MATH_2"/>
    <property type="match status" value="1"/>
</dbReference>
<dbReference type="InterPro" id="IPR002083">
    <property type="entry name" value="MATH/TRAF_dom"/>
</dbReference>
<feature type="domain" description="BTB" evidence="1">
    <location>
        <begin position="206"/>
        <end position="271"/>
    </location>
</feature>
<dbReference type="SUPFAM" id="SSF49599">
    <property type="entry name" value="TRAF domain-like"/>
    <property type="match status" value="1"/>
</dbReference>
<dbReference type="InterPro" id="IPR008974">
    <property type="entry name" value="TRAF-like"/>
</dbReference>
<dbReference type="PANTHER" id="PTHR24413">
    <property type="entry name" value="SPECKLE-TYPE POZ PROTEIN"/>
    <property type="match status" value="1"/>
</dbReference>
<name>A0A9D4SST2_RHISA</name>
<dbReference type="OMA" id="WATICKS"/>
<gene>
    <name evidence="3" type="ORF">HPB52_008235</name>
</gene>
<evidence type="ECO:0000313" key="3">
    <source>
        <dbReference type="EMBL" id="KAH7947205.1"/>
    </source>
</evidence>
<dbReference type="Pfam" id="PF00651">
    <property type="entry name" value="BTB"/>
    <property type="match status" value="1"/>
</dbReference>
<dbReference type="GO" id="GO:0030163">
    <property type="term" value="P:protein catabolic process"/>
    <property type="evidence" value="ECO:0007669"/>
    <property type="project" value="UniProtKB-ARBA"/>
</dbReference>